<name>A0A285MBM6_9FLAO</name>
<accession>A0A285MBM6</accession>
<dbReference type="AlphaFoldDB" id="A0A285MBM6"/>
<evidence type="ECO:0000313" key="2">
    <source>
        <dbReference type="Proteomes" id="UP000219048"/>
    </source>
</evidence>
<dbReference type="EMBL" id="OBEH01000001">
    <property type="protein sequence ID" value="SNY94565.1"/>
    <property type="molecule type" value="Genomic_DNA"/>
</dbReference>
<dbReference type="PANTHER" id="PTHR36439:SF1">
    <property type="entry name" value="DUF1697 DOMAIN-CONTAINING PROTEIN"/>
    <property type="match status" value="1"/>
</dbReference>
<keyword evidence="2" id="KW-1185">Reference proteome</keyword>
<gene>
    <name evidence="1" type="ORF">SAMN06265377_0225</name>
</gene>
<protein>
    <submittedName>
        <fullName evidence="1">Uncharacterized conserved protein, DUF1697 family</fullName>
    </submittedName>
</protein>
<dbReference type="PANTHER" id="PTHR36439">
    <property type="entry name" value="BLL4334 PROTEIN"/>
    <property type="match status" value="1"/>
</dbReference>
<dbReference type="Proteomes" id="UP000219048">
    <property type="component" value="Unassembled WGS sequence"/>
</dbReference>
<dbReference type="Gene3D" id="3.30.70.1280">
    <property type="entry name" value="SP0830-like domains"/>
    <property type="match status" value="1"/>
</dbReference>
<dbReference type="PIRSF" id="PIRSF008502">
    <property type="entry name" value="UCP008502"/>
    <property type="match status" value="1"/>
</dbReference>
<dbReference type="SUPFAM" id="SSF160379">
    <property type="entry name" value="SP0830-like"/>
    <property type="match status" value="1"/>
</dbReference>
<evidence type="ECO:0000313" key="1">
    <source>
        <dbReference type="EMBL" id="SNY94565.1"/>
    </source>
</evidence>
<organism evidence="1 2">
    <name type="scientific">Flagellimonas pacifica</name>
    <dbReference type="NCBI Taxonomy" id="1247520"/>
    <lineage>
        <taxon>Bacteria</taxon>
        <taxon>Pseudomonadati</taxon>
        <taxon>Bacteroidota</taxon>
        <taxon>Flavobacteriia</taxon>
        <taxon>Flavobacteriales</taxon>
        <taxon>Flavobacteriaceae</taxon>
        <taxon>Flagellimonas</taxon>
    </lineage>
</organism>
<dbReference type="Pfam" id="PF08002">
    <property type="entry name" value="DUF1697"/>
    <property type="match status" value="1"/>
</dbReference>
<dbReference type="InterPro" id="IPR012545">
    <property type="entry name" value="DUF1697"/>
</dbReference>
<proteinExistence type="predicted"/>
<dbReference type="RefSeq" id="WP_097043885.1">
    <property type="nucleotide sequence ID" value="NZ_OBEH01000001.1"/>
</dbReference>
<reference evidence="2" key="1">
    <citation type="submission" date="2017-09" db="EMBL/GenBank/DDBJ databases">
        <authorList>
            <person name="Varghese N."/>
            <person name="Submissions S."/>
        </authorList>
    </citation>
    <scope>NUCLEOTIDE SEQUENCE [LARGE SCALE GENOMIC DNA]</scope>
    <source>
        <strain evidence="2">DSM 25885</strain>
    </source>
</reference>
<sequence length="178" mass="20216">MKTYIALLRGINVSGQKKIKMADLRDALEKGNLKNVKTYIQSGNIVFDSAELNNAALEDKIKDVILTRFGFEVPTMVVTGSEIEAIIKANPFVNKTEESNLYFVLLKQSPAKEHQEEFNQLNFVNEDFHVTNTCVYLCCEKGYGKAKLDNNFVERKLKVQATTRNLKTMNKLVEMTKS</sequence>
<dbReference type="OrthoDB" id="9806494at2"/>
<dbReference type="Gene3D" id="3.30.70.1260">
    <property type="entry name" value="bacterial protein sp0830 like"/>
    <property type="match status" value="1"/>
</dbReference>